<keyword evidence="1" id="KW-0812">Transmembrane</keyword>
<evidence type="ECO:0000313" key="2">
    <source>
        <dbReference type="EMBL" id="MCQ1528440.1"/>
    </source>
</evidence>
<evidence type="ECO:0008006" key="4">
    <source>
        <dbReference type="Google" id="ProtNLM"/>
    </source>
</evidence>
<sequence>MKKILKRHYASYVAAMVLLVMLMLTFYGRISDTAAVFKANIELQKMERQGYKDYEVLDGSFKFSIPASWSAWEQKFMGGEIIYDLNYITPNKKIHGFIQVWKIDKPLSQFLEEAKNAAVDSTDFKSYNLKEIMVNRNKGYLLQYERPKDTGGYYRSYEAFLEDGKGKIYRASFYTDEKDWRKYYPLMFNRIIQSFRIK</sequence>
<dbReference type="Proteomes" id="UP001651880">
    <property type="component" value="Unassembled WGS sequence"/>
</dbReference>
<dbReference type="Gene3D" id="3.40.1000.10">
    <property type="entry name" value="Mog1/PsbP, alpha/beta/alpha sandwich"/>
    <property type="match status" value="1"/>
</dbReference>
<reference evidence="2 3" key="1">
    <citation type="submission" date="2021-10" db="EMBL/GenBank/DDBJ databases">
        <title>Lutispora strain m25 sp. nov., a thermophilic, non-spore-forming bacterium isolated from a lab-scale methanogenic bioreactor digesting anaerobic sludge.</title>
        <authorList>
            <person name="El Houari A."/>
            <person name="Mcdonald J."/>
        </authorList>
    </citation>
    <scope>NUCLEOTIDE SEQUENCE [LARGE SCALE GENOMIC DNA]</scope>
    <source>
        <strain evidence="3">m25</strain>
    </source>
</reference>
<accession>A0ABT1NB13</accession>
<evidence type="ECO:0000256" key="1">
    <source>
        <dbReference type="SAM" id="Phobius"/>
    </source>
</evidence>
<keyword evidence="3" id="KW-1185">Reference proteome</keyword>
<comment type="caution">
    <text evidence="2">The sequence shown here is derived from an EMBL/GenBank/DDBJ whole genome shotgun (WGS) entry which is preliminary data.</text>
</comment>
<feature type="transmembrane region" description="Helical" evidence="1">
    <location>
        <begin position="12"/>
        <end position="30"/>
    </location>
</feature>
<name>A0ABT1NB13_9FIRM</name>
<protein>
    <recommendedName>
        <fullName evidence="4">PsbP C-terminal domain-containing protein</fullName>
    </recommendedName>
</protein>
<gene>
    <name evidence="2" type="ORF">LJD61_02605</name>
</gene>
<proteinExistence type="predicted"/>
<dbReference type="RefSeq" id="WP_255225922.1">
    <property type="nucleotide sequence ID" value="NZ_JAJEKE010000001.1"/>
</dbReference>
<organism evidence="2 3">
    <name type="scientific">Lutispora saccharofermentans</name>
    <dbReference type="NCBI Taxonomy" id="3024236"/>
    <lineage>
        <taxon>Bacteria</taxon>
        <taxon>Bacillati</taxon>
        <taxon>Bacillota</taxon>
        <taxon>Clostridia</taxon>
        <taxon>Lutisporales</taxon>
        <taxon>Lutisporaceae</taxon>
        <taxon>Lutispora</taxon>
    </lineage>
</organism>
<keyword evidence="1" id="KW-0472">Membrane</keyword>
<dbReference type="EMBL" id="JAJEKE010000001">
    <property type="protein sequence ID" value="MCQ1528440.1"/>
    <property type="molecule type" value="Genomic_DNA"/>
</dbReference>
<keyword evidence="1" id="KW-1133">Transmembrane helix</keyword>
<evidence type="ECO:0000313" key="3">
    <source>
        <dbReference type="Proteomes" id="UP001651880"/>
    </source>
</evidence>